<evidence type="ECO:0000313" key="1">
    <source>
        <dbReference type="EMBL" id="MEB3346137.1"/>
    </source>
</evidence>
<dbReference type="RefSeq" id="WP_324180162.1">
    <property type="nucleotide sequence ID" value="NZ_BAABAW010000006.1"/>
</dbReference>
<organism evidence="1 2">
    <name type="scientific">Aquimarina gracilis</name>
    <dbReference type="NCBI Taxonomy" id="874422"/>
    <lineage>
        <taxon>Bacteria</taxon>
        <taxon>Pseudomonadati</taxon>
        <taxon>Bacteroidota</taxon>
        <taxon>Flavobacteriia</taxon>
        <taxon>Flavobacteriales</taxon>
        <taxon>Flavobacteriaceae</taxon>
        <taxon>Aquimarina</taxon>
    </lineage>
</organism>
<evidence type="ECO:0000313" key="2">
    <source>
        <dbReference type="Proteomes" id="UP001327027"/>
    </source>
</evidence>
<dbReference type="EMBL" id="JAYKLX010000005">
    <property type="protein sequence ID" value="MEB3346137.1"/>
    <property type="molecule type" value="Genomic_DNA"/>
</dbReference>
<comment type="caution">
    <text evidence="1">The sequence shown here is derived from an EMBL/GenBank/DDBJ whole genome shotgun (WGS) entry which is preliminary data.</text>
</comment>
<keyword evidence="2" id="KW-1185">Reference proteome</keyword>
<name>A0ABU5ZW94_9FLAO</name>
<dbReference type="Proteomes" id="UP001327027">
    <property type="component" value="Unassembled WGS sequence"/>
</dbReference>
<reference evidence="1 2" key="1">
    <citation type="journal article" date="2013" name="Int. J. Syst. Evol. Microbiol.">
        <title>Aquimarina gracilis sp. nov., isolated from the gut microflora of a mussel, Mytilus coruscus, and emended description of Aquimarina spongiae.</title>
        <authorList>
            <person name="Park S.C."/>
            <person name="Choe H.N."/>
            <person name="Baik K.S."/>
            <person name="Seong C.N."/>
        </authorList>
    </citation>
    <scope>NUCLEOTIDE SEQUENCE [LARGE SCALE GENOMIC DNA]</scope>
    <source>
        <strain evidence="1 2">PSC32</strain>
    </source>
</reference>
<evidence type="ECO:0008006" key="3">
    <source>
        <dbReference type="Google" id="ProtNLM"/>
    </source>
</evidence>
<sequence>MITKHVTKSICAFLLFPSLFFGQIDKEYKTSYVWFDNMIGREYTGLFNGKKYIDTDINKIFANRHPFFLSDKVLLGTIIYKGQTYYDIPLKYNLETDNLLVSLKSKSSTAILELIKSNISHFEIEGFEFRSLKNIGNTKEITRGFYQIVYENSDMTLYKKLKKNRKKRIEDLGGSKIYFEFIKEYTYILFYDSTYHVVKSKNDIIEIFPDTKQDVKLYYGNNKILKKTEPDSFMKGLFERIASESLLKNDF</sequence>
<accession>A0ABU5ZW94</accession>
<proteinExistence type="predicted"/>
<gene>
    <name evidence="1" type="ORF">U6A24_11735</name>
</gene>
<protein>
    <recommendedName>
        <fullName evidence="3">DKNYY family protein</fullName>
    </recommendedName>
</protein>